<dbReference type="SMART" id="SM01152">
    <property type="entry name" value="DUF167"/>
    <property type="match status" value="1"/>
</dbReference>
<keyword evidence="4" id="KW-1185">Reference proteome</keyword>
<dbReference type="Gene3D" id="3.30.1200.10">
    <property type="entry name" value="YggU-like"/>
    <property type="match status" value="1"/>
</dbReference>
<dbReference type="PANTHER" id="PTHR47525:SF1">
    <property type="entry name" value="OS07G0295200 PROTEIN"/>
    <property type="match status" value="1"/>
</dbReference>
<evidence type="ECO:0000259" key="2">
    <source>
        <dbReference type="Pfam" id="PF25809"/>
    </source>
</evidence>
<proteinExistence type="inferred from homology"/>
<reference evidence="3 4" key="1">
    <citation type="journal article" date="2024" name="Nat. Commun.">
        <title>Phylogenomics reveals the evolutionary origins of lichenization in chlorophyte algae.</title>
        <authorList>
            <person name="Puginier C."/>
            <person name="Libourel C."/>
            <person name="Otte J."/>
            <person name="Skaloud P."/>
            <person name="Haon M."/>
            <person name="Grisel S."/>
            <person name="Petersen M."/>
            <person name="Berrin J.G."/>
            <person name="Delaux P.M."/>
            <person name="Dal Grande F."/>
            <person name="Keller J."/>
        </authorList>
    </citation>
    <scope>NUCLEOTIDE SEQUENCE [LARGE SCALE GENOMIC DNA]</scope>
    <source>
        <strain evidence="3 4">SAG 216-7</strain>
    </source>
</reference>
<evidence type="ECO:0000256" key="1">
    <source>
        <dbReference type="ARBA" id="ARBA00010364"/>
    </source>
</evidence>
<dbReference type="PANTHER" id="PTHR47525">
    <property type="entry name" value="OS07G0295200 PROTEIN"/>
    <property type="match status" value="1"/>
</dbReference>
<comment type="caution">
    <text evidence="3">The sequence shown here is derived from an EMBL/GenBank/DDBJ whole genome shotgun (WGS) entry which is preliminary data.</text>
</comment>
<comment type="similarity">
    <text evidence="1">Belongs to the UPF0235 family.</text>
</comment>
<dbReference type="Pfam" id="PF25809">
    <property type="entry name" value="STEEP1"/>
    <property type="match status" value="1"/>
</dbReference>
<accession>A0ABR2YW11</accession>
<protein>
    <recommendedName>
        <fullName evidence="2">STEEP1 domain-containing protein</fullName>
    </recommendedName>
</protein>
<sequence length="234" mass="26008">MPKRTTLTYSSEDAPEVRGDQLHVYYCKYSGRHVLTTNCDLSRAPKRRTDSSTVLDTAAYTYKLYTVDGGVKVLKRKSGQIEKQYRQNAGKLPIAYRSEPEGRFLYLLKDSVTAQSLLEGERGGRDKPPVPPCILPIDNNTTQISLEIDDRADRPELIKVSADAVRIAITHGIAHEAAGEEALDFLRSVLGVRLGQLTLMRGESTRHKLVLVKDLAPAAAFDKLQTQLSKQKAL</sequence>
<dbReference type="Pfam" id="PF02594">
    <property type="entry name" value="DUF167"/>
    <property type="match status" value="1"/>
</dbReference>
<dbReference type="Proteomes" id="UP001491310">
    <property type="component" value="Unassembled WGS sequence"/>
</dbReference>
<organism evidence="3 4">
    <name type="scientific">Coccomyxa subellipsoidea</name>
    <dbReference type="NCBI Taxonomy" id="248742"/>
    <lineage>
        <taxon>Eukaryota</taxon>
        <taxon>Viridiplantae</taxon>
        <taxon>Chlorophyta</taxon>
        <taxon>core chlorophytes</taxon>
        <taxon>Trebouxiophyceae</taxon>
        <taxon>Trebouxiophyceae incertae sedis</taxon>
        <taxon>Coccomyxaceae</taxon>
        <taxon>Coccomyxa</taxon>
    </lineage>
</organism>
<name>A0ABR2YW11_9CHLO</name>
<dbReference type="SUPFAM" id="SSF69786">
    <property type="entry name" value="YggU-like"/>
    <property type="match status" value="1"/>
</dbReference>
<evidence type="ECO:0000313" key="3">
    <source>
        <dbReference type="EMBL" id="KAK9915846.1"/>
    </source>
</evidence>
<feature type="domain" description="STEEP1" evidence="2">
    <location>
        <begin position="20"/>
        <end position="115"/>
    </location>
</feature>
<dbReference type="InterPro" id="IPR003746">
    <property type="entry name" value="DUF167"/>
</dbReference>
<dbReference type="InterPro" id="IPR053323">
    <property type="entry name" value="UPF0235"/>
</dbReference>
<evidence type="ECO:0000313" key="4">
    <source>
        <dbReference type="Proteomes" id="UP001491310"/>
    </source>
</evidence>
<dbReference type="InterPro" id="IPR057965">
    <property type="entry name" value="STEEP1_dom"/>
</dbReference>
<dbReference type="InterPro" id="IPR036591">
    <property type="entry name" value="YggU-like_sf"/>
</dbReference>
<gene>
    <name evidence="3" type="ORF">WJX75_005033</name>
</gene>
<dbReference type="EMBL" id="JALJOT010000004">
    <property type="protein sequence ID" value="KAK9915846.1"/>
    <property type="molecule type" value="Genomic_DNA"/>
</dbReference>